<dbReference type="Proteomes" id="UP000078084">
    <property type="component" value="Plasmid unnamed"/>
</dbReference>
<gene>
    <name evidence="2" type="ORF">AAV32_17460</name>
</gene>
<dbReference type="AlphaFoldDB" id="A0A171KMZ4"/>
<sequence>MAVSSVKLDDDLKGRVKHLADARRRTPHWIMREAIAEYVEREEKRESFKREALEAWDDYQRTGLHLTGEEVDEWLAKLEAGEDAEMPACHT</sequence>
<dbReference type="SUPFAM" id="SSF47598">
    <property type="entry name" value="Ribbon-helix-helix"/>
    <property type="match status" value="1"/>
</dbReference>
<dbReference type="PATRIC" id="fig|206506.3.peg.5"/>
<evidence type="ECO:0000313" key="2">
    <source>
        <dbReference type="EMBL" id="KKO70261.1"/>
    </source>
</evidence>
<proteinExistence type="predicted"/>
<reference evidence="2 3" key="1">
    <citation type="submission" date="2015-04" db="EMBL/GenBank/DDBJ databases">
        <title>Genome sequence of Kerstersia gyiorum CG1.</title>
        <authorList>
            <person name="Greninger A.L."/>
            <person name="Kozyreva V."/>
            <person name="Chaturvedi V."/>
        </authorList>
    </citation>
    <scope>NUCLEOTIDE SEQUENCE [LARGE SCALE GENOMIC DNA]</scope>
    <source>
        <strain evidence="2 3">CG1</strain>
        <plasmid evidence="2 3">unnamed</plasmid>
    </source>
</reference>
<dbReference type="GO" id="GO:0006355">
    <property type="term" value="P:regulation of DNA-templated transcription"/>
    <property type="evidence" value="ECO:0007669"/>
    <property type="project" value="InterPro"/>
</dbReference>
<keyword evidence="2" id="KW-0614">Plasmid</keyword>
<dbReference type="EMBL" id="LBNE01000032">
    <property type="protein sequence ID" value="KKO70261.1"/>
    <property type="molecule type" value="Genomic_DNA"/>
</dbReference>
<geneLocation type="plasmid" evidence="2">
    <name>unnamed</name>
</geneLocation>
<dbReference type="InterPro" id="IPR002145">
    <property type="entry name" value="CopG"/>
</dbReference>
<protein>
    <submittedName>
        <fullName evidence="2">CopG family transcriptional regulator</fullName>
    </submittedName>
</protein>
<dbReference type="CDD" id="cd22233">
    <property type="entry name" value="RHH_CopAso-like"/>
    <property type="match status" value="1"/>
</dbReference>
<feature type="domain" description="Ribbon-helix-helix protein CopG" evidence="1">
    <location>
        <begin position="5"/>
        <end position="42"/>
    </location>
</feature>
<name>A0A171KMZ4_9BURK</name>
<dbReference type="InterPro" id="IPR013321">
    <property type="entry name" value="Arc_rbn_hlx_hlx"/>
</dbReference>
<dbReference type="Pfam" id="PF01402">
    <property type="entry name" value="RHH_1"/>
    <property type="match status" value="1"/>
</dbReference>
<dbReference type="InterPro" id="IPR010985">
    <property type="entry name" value="Ribbon_hlx_hlx"/>
</dbReference>
<evidence type="ECO:0000259" key="1">
    <source>
        <dbReference type="Pfam" id="PF01402"/>
    </source>
</evidence>
<evidence type="ECO:0000313" key="3">
    <source>
        <dbReference type="Proteomes" id="UP000078084"/>
    </source>
</evidence>
<keyword evidence="3" id="KW-1185">Reference proteome</keyword>
<accession>A0A171KMZ4</accession>
<organism evidence="2 3">
    <name type="scientific">Kerstersia gyiorum</name>
    <dbReference type="NCBI Taxonomy" id="206506"/>
    <lineage>
        <taxon>Bacteria</taxon>
        <taxon>Pseudomonadati</taxon>
        <taxon>Pseudomonadota</taxon>
        <taxon>Betaproteobacteria</taxon>
        <taxon>Burkholderiales</taxon>
        <taxon>Alcaligenaceae</taxon>
        <taxon>Kerstersia</taxon>
    </lineage>
</organism>
<dbReference type="Gene3D" id="1.10.1220.10">
    <property type="entry name" value="Met repressor-like"/>
    <property type="match status" value="1"/>
</dbReference>
<comment type="caution">
    <text evidence="2">The sequence shown here is derived from an EMBL/GenBank/DDBJ whole genome shotgun (WGS) entry which is preliminary data.</text>
</comment>